<feature type="transmembrane region" description="Helical" evidence="6">
    <location>
        <begin position="764"/>
        <end position="789"/>
    </location>
</feature>
<dbReference type="AlphaFoldDB" id="A0A3R8JQJ9"/>
<organism evidence="8 9">
    <name type="scientific">Schaedlerella arabinosiphila</name>
    <dbReference type="NCBI Taxonomy" id="2044587"/>
    <lineage>
        <taxon>Bacteria</taxon>
        <taxon>Bacillati</taxon>
        <taxon>Bacillota</taxon>
        <taxon>Clostridia</taxon>
        <taxon>Lachnospirales</taxon>
        <taxon>Lachnospiraceae</taxon>
        <taxon>Schaedlerella</taxon>
    </lineage>
</organism>
<keyword evidence="4 6" id="KW-1133">Transmembrane helix</keyword>
<name>A0A3R8JQJ9_9FIRM</name>
<reference evidence="8" key="1">
    <citation type="submission" date="2018-10" db="EMBL/GenBank/DDBJ databases">
        <title>Schaedlerella arabinophila gen. nov. sp. nov., isolated from the mouse intestinal tract and comparative analysis with the genome of the closely related altered Schaedler flora strain ASF502.</title>
        <authorList>
            <person name="Miyake S."/>
            <person name="Soh M."/>
            <person name="Seedorf H."/>
        </authorList>
    </citation>
    <scope>NUCLEOTIDE SEQUENCE [LARGE SCALE GENOMIC DNA]</scope>
    <source>
        <strain evidence="8">DSM 106076</strain>
    </source>
</reference>
<evidence type="ECO:0000256" key="2">
    <source>
        <dbReference type="ARBA" id="ARBA00022475"/>
    </source>
</evidence>
<evidence type="ECO:0000256" key="6">
    <source>
        <dbReference type="SAM" id="Phobius"/>
    </source>
</evidence>
<evidence type="ECO:0000256" key="3">
    <source>
        <dbReference type="ARBA" id="ARBA00022692"/>
    </source>
</evidence>
<feature type="transmembrane region" description="Helical" evidence="6">
    <location>
        <begin position="328"/>
        <end position="355"/>
    </location>
</feature>
<dbReference type="Pfam" id="PF02687">
    <property type="entry name" value="FtsX"/>
    <property type="match status" value="2"/>
</dbReference>
<feature type="transmembrane region" description="Helical" evidence="6">
    <location>
        <begin position="450"/>
        <end position="470"/>
    </location>
</feature>
<dbReference type="GO" id="GO:0005886">
    <property type="term" value="C:plasma membrane"/>
    <property type="evidence" value="ECO:0007669"/>
    <property type="project" value="UniProtKB-SubCell"/>
</dbReference>
<evidence type="ECO:0000256" key="1">
    <source>
        <dbReference type="ARBA" id="ARBA00004651"/>
    </source>
</evidence>
<accession>A0A3R8JQJ9</accession>
<comment type="caution">
    <text evidence="8">The sequence shown here is derived from an EMBL/GenBank/DDBJ whole genome shotgun (WGS) entry which is preliminary data.</text>
</comment>
<protein>
    <submittedName>
        <fullName evidence="8">FtsX-like permease family protein</fullName>
    </submittedName>
</protein>
<feature type="transmembrane region" description="Helical" evidence="6">
    <location>
        <begin position="41"/>
        <end position="61"/>
    </location>
</feature>
<dbReference type="Proteomes" id="UP000274920">
    <property type="component" value="Unassembled WGS sequence"/>
</dbReference>
<dbReference type="EMBL" id="RHJS01000002">
    <property type="protein sequence ID" value="RRK33049.1"/>
    <property type="molecule type" value="Genomic_DNA"/>
</dbReference>
<evidence type="ECO:0000259" key="7">
    <source>
        <dbReference type="Pfam" id="PF02687"/>
    </source>
</evidence>
<keyword evidence="2" id="KW-1003">Cell membrane</keyword>
<sequence>MSAEIPTVTKSCPHSWKKWGGSMKKCILIARSNLRRAKGQAAAITVLILLAAFMLNLWLMLSLDYKRNFNRCHDRLNAEHVTLALSSSDADLRDFVTETLEKDSRTAEYSMEDCISMSGSFEYNSGEVNTVLIFLEKEAALNRSVGRVELTKDSTFSNGIYIPMLYSTGDYQSPGKTIDINIGNHTESFTICGFFNSAMAGSHNCYMSALLLTKDEYQKLEKQNGVPHSTLVSVRLHDKSESEDFEAFLKNTVSSRFPDVRAVSNSYALVSSSRYISQMICSGIVCAMAFLVILIALVVIVSNVINYIQENMKSLGAWKAVGYTSGQLISTLLLQFLGITGITSLAGIGLSYCLFPSLNDMMTVQTGIPYTVRFLPLPALLTLAVTNGSVALAVWLASRRIKKIEPIAALRQGLQTHSFKRNHVPLENTGAPLHLALALKTTLSGIKQNVTVCITMLVLSLVVVFSGLMVENMIVDMDPFLNLIAGETADSCININPEIQSEFLQAMEDDDRIRKIYLYHTTEVRHVDGIALMATVSEDFADANNQNVCFEGRFPKYDNEMAIAAKYAREKGLKIGDEITLTADGRKARYLISGFTQISNNLGKDCLLTRSGYERMGRLQDESYYINTADGVDIDDFNEDVSKKFGSDIYLTINIFSTMEGTATIYVSLMTIIVIAVVVLSAVIIIFVLYLLVRTLLNSKKRDYGIMKALGFTTGQLILQTALSFMPAVIVSTVLGITVSALVINPLTALFLRGIGIVKCTFTVPVGLITAGGVGLIVFAFLAVCLLSLKVRRIAPKALLDGE</sequence>
<dbReference type="PANTHER" id="PTHR30287">
    <property type="entry name" value="MEMBRANE COMPONENT OF PREDICTED ABC SUPERFAMILY METABOLITE UPTAKE TRANSPORTER"/>
    <property type="match status" value="1"/>
</dbReference>
<evidence type="ECO:0000256" key="5">
    <source>
        <dbReference type="ARBA" id="ARBA00023136"/>
    </source>
</evidence>
<keyword evidence="5 6" id="KW-0472">Membrane</keyword>
<feature type="domain" description="ABC3 transporter permease C-terminal" evidence="7">
    <location>
        <begin position="676"/>
        <end position="796"/>
    </location>
</feature>
<evidence type="ECO:0000313" key="8">
    <source>
        <dbReference type="EMBL" id="RRK33049.1"/>
    </source>
</evidence>
<feature type="transmembrane region" description="Helical" evidence="6">
    <location>
        <begin position="275"/>
        <end position="308"/>
    </location>
</feature>
<dbReference type="PANTHER" id="PTHR30287:SF2">
    <property type="entry name" value="BLL1001 PROTEIN"/>
    <property type="match status" value="1"/>
</dbReference>
<feature type="transmembrane region" description="Helical" evidence="6">
    <location>
        <begin position="665"/>
        <end position="693"/>
    </location>
</feature>
<feature type="transmembrane region" description="Helical" evidence="6">
    <location>
        <begin position="375"/>
        <end position="397"/>
    </location>
</feature>
<gene>
    <name evidence="8" type="ORF">EBB54_18170</name>
</gene>
<feature type="domain" description="ABC3 transporter permease C-terminal" evidence="7">
    <location>
        <begin position="288"/>
        <end position="406"/>
    </location>
</feature>
<evidence type="ECO:0000313" key="9">
    <source>
        <dbReference type="Proteomes" id="UP000274920"/>
    </source>
</evidence>
<keyword evidence="9" id="KW-1185">Reference proteome</keyword>
<feature type="transmembrane region" description="Helical" evidence="6">
    <location>
        <begin position="717"/>
        <end position="744"/>
    </location>
</feature>
<proteinExistence type="predicted"/>
<dbReference type="InterPro" id="IPR038766">
    <property type="entry name" value="Membrane_comp_ABC_pdt"/>
</dbReference>
<evidence type="ECO:0000256" key="4">
    <source>
        <dbReference type="ARBA" id="ARBA00022989"/>
    </source>
</evidence>
<comment type="subcellular location">
    <subcellularLocation>
        <location evidence="1">Cell membrane</location>
        <topology evidence="1">Multi-pass membrane protein</topology>
    </subcellularLocation>
</comment>
<dbReference type="InterPro" id="IPR003838">
    <property type="entry name" value="ABC3_permease_C"/>
</dbReference>
<keyword evidence="3 6" id="KW-0812">Transmembrane</keyword>